<evidence type="ECO:0000256" key="1">
    <source>
        <dbReference type="SAM" id="Phobius"/>
    </source>
</evidence>
<gene>
    <name evidence="2" type="ORF">GCM10012287_52360</name>
</gene>
<dbReference type="EMBL" id="BMMP01000023">
    <property type="protein sequence ID" value="GGO57149.1"/>
    <property type="molecule type" value="Genomic_DNA"/>
</dbReference>
<comment type="caution">
    <text evidence="2">The sequence shown here is derived from an EMBL/GenBank/DDBJ whole genome shotgun (WGS) entry which is preliminary data.</text>
</comment>
<feature type="transmembrane region" description="Helical" evidence="1">
    <location>
        <begin position="40"/>
        <end position="62"/>
    </location>
</feature>
<organism evidence="2 3">
    <name type="scientific">Streptomyces daqingensis</name>
    <dbReference type="NCBI Taxonomy" id="1472640"/>
    <lineage>
        <taxon>Bacteria</taxon>
        <taxon>Bacillati</taxon>
        <taxon>Actinomycetota</taxon>
        <taxon>Actinomycetes</taxon>
        <taxon>Kitasatosporales</taxon>
        <taxon>Streptomycetaceae</taxon>
        <taxon>Streptomyces</taxon>
    </lineage>
</organism>
<keyword evidence="1" id="KW-0472">Membrane</keyword>
<evidence type="ECO:0000313" key="2">
    <source>
        <dbReference type="EMBL" id="GGO57149.1"/>
    </source>
</evidence>
<reference evidence="3" key="1">
    <citation type="journal article" date="2019" name="Int. J. Syst. Evol. Microbiol.">
        <title>The Global Catalogue of Microorganisms (GCM) 10K type strain sequencing project: providing services to taxonomists for standard genome sequencing and annotation.</title>
        <authorList>
            <consortium name="The Broad Institute Genomics Platform"/>
            <consortium name="The Broad Institute Genome Sequencing Center for Infectious Disease"/>
            <person name="Wu L."/>
            <person name="Ma J."/>
        </authorList>
    </citation>
    <scope>NUCLEOTIDE SEQUENCE [LARGE SCALE GENOMIC DNA]</scope>
    <source>
        <strain evidence="3">CGMCC 4.7178</strain>
    </source>
</reference>
<keyword evidence="1" id="KW-0812">Transmembrane</keyword>
<proteinExistence type="predicted"/>
<accession>A0ABQ2MQZ6</accession>
<sequence length="133" mass="13242">MLLLKSRNTANIVSLLYAITYWSRRALTKVEITMRKLREAAVLAAVVGSVTMLGAGVASAGGSQPPIIACNQTNGDTITQGDLDAPALGALTGGAGNADARAQQNNCGIGIEGNTNTAGDAEGGDATGAGVLA</sequence>
<evidence type="ECO:0000313" key="3">
    <source>
        <dbReference type="Proteomes" id="UP000631535"/>
    </source>
</evidence>
<protein>
    <recommendedName>
        <fullName evidence="4">Secreted protein</fullName>
    </recommendedName>
</protein>
<name>A0ABQ2MQZ6_9ACTN</name>
<keyword evidence="3" id="KW-1185">Reference proteome</keyword>
<keyword evidence="1" id="KW-1133">Transmembrane helix</keyword>
<evidence type="ECO:0008006" key="4">
    <source>
        <dbReference type="Google" id="ProtNLM"/>
    </source>
</evidence>
<dbReference type="Proteomes" id="UP000631535">
    <property type="component" value="Unassembled WGS sequence"/>
</dbReference>